<dbReference type="EMBL" id="FN595506">
    <property type="protein sequence ID" value="CBI24508.3"/>
    <property type="molecule type" value="Genomic_DNA"/>
</dbReference>
<dbReference type="Proteomes" id="UP000009183">
    <property type="component" value="Chromosome 16"/>
</dbReference>
<name>D7T1X8_VITVI</name>
<accession>D7T1X8</accession>
<organism evidence="1 2">
    <name type="scientific">Vitis vinifera</name>
    <name type="common">Grape</name>
    <dbReference type="NCBI Taxonomy" id="29760"/>
    <lineage>
        <taxon>Eukaryota</taxon>
        <taxon>Viridiplantae</taxon>
        <taxon>Streptophyta</taxon>
        <taxon>Embryophyta</taxon>
        <taxon>Tracheophyta</taxon>
        <taxon>Spermatophyta</taxon>
        <taxon>Magnoliopsida</taxon>
        <taxon>eudicotyledons</taxon>
        <taxon>Gunneridae</taxon>
        <taxon>Pentapetalae</taxon>
        <taxon>rosids</taxon>
        <taxon>Vitales</taxon>
        <taxon>Vitaceae</taxon>
        <taxon>Viteae</taxon>
        <taxon>Vitis</taxon>
    </lineage>
</organism>
<dbReference type="AlphaFoldDB" id="D7T1X8"/>
<evidence type="ECO:0000313" key="2">
    <source>
        <dbReference type="Proteomes" id="UP000009183"/>
    </source>
</evidence>
<proteinExistence type="predicted"/>
<dbReference type="InParanoid" id="D7T1X8"/>
<evidence type="ECO:0000313" key="1">
    <source>
        <dbReference type="EMBL" id="CBI24508.3"/>
    </source>
</evidence>
<dbReference type="PaxDb" id="29760-VIT_16s0022g01880.t01"/>
<keyword evidence="2" id="KW-1185">Reference proteome</keyword>
<dbReference type="HOGENOM" id="CLU_2563073_0_0_1"/>
<protein>
    <submittedName>
        <fullName evidence="1">Uncharacterized protein</fullName>
    </submittedName>
</protein>
<reference evidence="2" key="1">
    <citation type="journal article" date="2007" name="Nature">
        <title>The grapevine genome sequence suggests ancestral hexaploidization in major angiosperm phyla.</title>
        <authorList>
            <consortium name="The French-Italian Public Consortium for Grapevine Genome Characterization."/>
            <person name="Jaillon O."/>
            <person name="Aury J.-M."/>
            <person name="Noel B."/>
            <person name="Policriti A."/>
            <person name="Clepet C."/>
            <person name="Casagrande A."/>
            <person name="Choisne N."/>
            <person name="Aubourg S."/>
            <person name="Vitulo N."/>
            <person name="Jubin C."/>
            <person name="Vezzi A."/>
            <person name="Legeai F."/>
            <person name="Hugueney P."/>
            <person name="Dasilva C."/>
            <person name="Horner D."/>
            <person name="Mica E."/>
            <person name="Jublot D."/>
            <person name="Poulain J."/>
            <person name="Bruyere C."/>
            <person name="Billault A."/>
            <person name="Segurens B."/>
            <person name="Gouyvenoux M."/>
            <person name="Ugarte E."/>
            <person name="Cattonaro F."/>
            <person name="Anthouard V."/>
            <person name="Vico V."/>
            <person name="Del Fabbro C."/>
            <person name="Alaux M."/>
            <person name="Di Gaspero G."/>
            <person name="Dumas V."/>
            <person name="Felice N."/>
            <person name="Paillard S."/>
            <person name="Juman I."/>
            <person name="Moroldo M."/>
            <person name="Scalabrin S."/>
            <person name="Canaguier A."/>
            <person name="Le Clainche I."/>
            <person name="Malacrida G."/>
            <person name="Durand E."/>
            <person name="Pesole G."/>
            <person name="Laucou V."/>
            <person name="Chatelet P."/>
            <person name="Merdinoglu D."/>
            <person name="Delledonne M."/>
            <person name="Pezzotti M."/>
            <person name="Lecharny A."/>
            <person name="Scarpelli C."/>
            <person name="Artiguenave F."/>
            <person name="Pe M.E."/>
            <person name="Valle G."/>
            <person name="Morgante M."/>
            <person name="Caboche M."/>
            <person name="Adam-Blondon A.-F."/>
            <person name="Weissenbach J."/>
            <person name="Quetier F."/>
            <person name="Wincker P."/>
        </authorList>
    </citation>
    <scope>NUCLEOTIDE SEQUENCE [LARGE SCALE GENOMIC DNA]</scope>
    <source>
        <strain evidence="2">cv. Pinot noir / PN40024</strain>
    </source>
</reference>
<gene>
    <name evidence="1" type="ordered locus">VIT_16s0022g01880</name>
</gene>
<sequence length="82" mass="9773">MKGSFWLKTKVRRIHLHGGIRKTYQGIVGFCFMKKLLQCTLSMKYFCPAPLGFYRLNSLFIYHICYCLRIWNLCIKPTNAKY</sequence>